<accession>G0LGU4</accession>
<evidence type="ECO:0000313" key="2">
    <source>
        <dbReference type="EMBL" id="CCC39646.1"/>
    </source>
</evidence>
<dbReference type="GeneID" id="12446401"/>
<dbReference type="Pfam" id="PF26476">
    <property type="entry name" value="DUF8149"/>
    <property type="match status" value="1"/>
</dbReference>
<dbReference type="InterPro" id="IPR058462">
    <property type="entry name" value="DUF8149"/>
</dbReference>
<name>G0LGU4_HALWC</name>
<evidence type="ECO:0000313" key="3">
    <source>
        <dbReference type="Proteomes" id="UP000007954"/>
    </source>
</evidence>
<gene>
    <name evidence="2" type="ordered locus">Hqrw_1713</name>
</gene>
<feature type="domain" description="DUF8149" evidence="1">
    <location>
        <begin position="2"/>
        <end position="67"/>
    </location>
</feature>
<dbReference type="HOGENOM" id="CLU_2662245_0_0_2"/>
<dbReference type="OrthoDB" id="260707at2157"/>
<dbReference type="Proteomes" id="UP000007954">
    <property type="component" value="Chromosome"/>
</dbReference>
<dbReference type="RefSeq" id="WP_014555461.1">
    <property type="nucleotide sequence ID" value="NC_017459.1"/>
</dbReference>
<dbReference type="EMBL" id="FR746099">
    <property type="protein sequence ID" value="CCC39646.1"/>
    <property type="molecule type" value="Genomic_DNA"/>
</dbReference>
<proteinExistence type="predicted"/>
<dbReference type="AlphaFoldDB" id="G0LGU4"/>
<evidence type="ECO:0000259" key="1">
    <source>
        <dbReference type="Pfam" id="PF26476"/>
    </source>
</evidence>
<organism evidence="2 3">
    <name type="scientific">Haloquadratum walsbyi (strain DSM 16854 / JCM 12705 / C23)</name>
    <dbReference type="NCBI Taxonomy" id="768065"/>
    <lineage>
        <taxon>Archaea</taxon>
        <taxon>Methanobacteriati</taxon>
        <taxon>Methanobacteriota</taxon>
        <taxon>Stenosarchaea group</taxon>
        <taxon>Halobacteria</taxon>
        <taxon>Halobacteriales</taxon>
        <taxon>Haloferacaceae</taxon>
        <taxon>Haloquadratum</taxon>
    </lineage>
</organism>
<sequence length="76" mass="8412">MSDDDPTVPVVCEDCGTDTRVSLSDLRETLDRHNENQHDGDDVAQVAPRIANELANVVAEDLDLDIDSDENEDEDE</sequence>
<reference evidence="2 3" key="1">
    <citation type="journal article" date="2011" name="PLoS ONE">
        <title>Haloquadratum walsbyi: limited diversity in a global pond.</title>
        <authorList>
            <person name="Dyall-Smith M."/>
            <person name="Pfeiffer F."/>
            <person name="Klee K."/>
            <person name="Palm P."/>
            <person name="Gross K."/>
            <person name="Schuster S.C."/>
            <person name="Rampp M."/>
            <person name="Oesterhelt D."/>
        </authorList>
    </citation>
    <scope>NUCLEOTIDE SEQUENCE [LARGE SCALE GENOMIC DNA]</scope>
    <source>
        <strain evidence="3">DSM 16854 / JCM 12705 / C23</strain>
    </source>
</reference>
<dbReference type="KEGG" id="hwc:Hqrw_1713"/>
<protein>
    <recommendedName>
        <fullName evidence="1">DUF8149 domain-containing protein</fullName>
    </recommendedName>
</protein>